<evidence type="ECO:0000313" key="2">
    <source>
        <dbReference type="EMBL" id="MDA2805753.1"/>
    </source>
</evidence>
<name>A0ABT4TM35_9ACTN</name>
<dbReference type="RefSeq" id="WP_270678403.1">
    <property type="nucleotide sequence ID" value="NZ_JAQFWP010000024.1"/>
</dbReference>
<accession>A0ABT4TM35</accession>
<comment type="caution">
    <text evidence="2">The sequence shown here is derived from an EMBL/GenBank/DDBJ whole genome shotgun (WGS) entry which is preliminary data.</text>
</comment>
<dbReference type="EMBL" id="JAQFWP010000024">
    <property type="protein sequence ID" value="MDA2805753.1"/>
    <property type="molecule type" value="Genomic_DNA"/>
</dbReference>
<dbReference type="Proteomes" id="UP001165685">
    <property type="component" value="Unassembled WGS sequence"/>
</dbReference>
<sequence>MRPGRPLLLSAWPGLAEALEDHGLAPVSACPDPAAGPPYAASYVAAASLAAAAQAPAAPLIIAVGEAAPLAAAVGAAQRAARRPPSGYVIADGLMPQPGTPARADLRRAQNPALEPAPGDGGAPSGDGAPPSGYDTAPSSGYDAELPPGYDTEPLPATQDWPDAPCGYLYTRAHHAPCARLASLRGWPVKDATGAATPADLAEALLSLVEEM</sequence>
<organism evidence="2 3">
    <name type="scientific">Nocardiopsis suaedae</name>
    <dbReference type="NCBI Taxonomy" id="3018444"/>
    <lineage>
        <taxon>Bacteria</taxon>
        <taxon>Bacillati</taxon>
        <taxon>Actinomycetota</taxon>
        <taxon>Actinomycetes</taxon>
        <taxon>Streptosporangiales</taxon>
        <taxon>Nocardiopsidaceae</taxon>
        <taxon>Nocardiopsis</taxon>
    </lineage>
</organism>
<evidence type="ECO:0000313" key="3">
    <source>
        <dbReference type="Proteomes" id="UP001165685"/>
    </source>
</evidence>
<gene>
    <name evidence="2" type="ORF">O4U47_14640</name>
</gene>
<keyword evidence="3" id="KW-1185">Reference proteome</keyword>
<protein>
    <submittedName>
        <fullName evidence="2">Uncharacterized protein</fullName>
    </submittedName>
</protein>
<proteinExistence type="predicted"/>
<feature type="region of interest" description="Disordered" evidence="1">
    <location>
        <begin position="112"/>
        <end position="158"/>
    </location>
</feature>
<reference evidence="2" key="1">
    <citation type="submission" date="2023-01" db="EMBL/GenBank/DDBJ databases">
        <title>Draft genome sequence of Nocardiopsis sp. LSu2-4 isolated from halophytes.</title>
        <authorList>
            <person name="Duangmal K."/>
            <person name="Chantavorakit T."/>
        </authorList>
    </citation>
    <scope>NUCLEOTIDE SEQUENCE</scope>
    <source>
        <strain evidence="2">LSu2-4</strain>
    </source>
</reference>
<evidence type="ECO:0000256" key="1">
    <source>
        <dbReference type="SAM" id="MobiDB-lite"/>
    </source>
</evidence>